<evidence type="ECO:0000256" key="12">
    <source>
        <dbReference type="SAM" id="Coils"/>
    </source>
</evidence>
<accession>A0AAW1XT72</accession>
<dbReference type="SUPFAM" id="SSF48264">
    <property type="entry name" value="Cytochrome P450"/>
    <property type="match status" value="1"/>
</dbReference>
<dbReference type="EMBL" id="JBEDUW010000003">
    <property type="protein sequence ID" value="KAK9938762.1"/>
    <property type="molecule type" value="Genomic_DNA"/>
</dbReference>
<dbReference type="PANTHER" id="PTHR47953">
    <property type="entry name" value="OS08G0105600 PROTEIN"/>
    <property type="match status" value="1"/>
</dbReference>
<evidence type="ECO:0000256" key="3">
    <source>
        <dbReference type="ARBA" id="ARBA00010617"/>
    </source>
</evidence>
<keyword evidence="11" id="KW-0472">Membrane</keyword>
<reference evidence="13 14" key="1">
    <citation type="journal article" date="2023" name="G3 (Bethesda)">
        <title>A chromosome-length genome assembly and annotation of blackberry (Rubus argutus, cv. 'Hillquist').</title>
        <authorList>
            <person name="Bruna T."/>
            <person name="Aryal R."/>
            <person name="Dudchenko O."/>
            <person name="Sargent D.J."/>
            <person name="Mead D."/>
            <person name="Buti M."/>
            <person name="Cavallini A."/>
            <person name="Hytonen T."/>
            <person name="Andres J."/>
            <person name="Pham M."/>
            <person name="Weisz D."/>
            <person name="Mascagni F."/>
            <person name="Usai G."/>
            <person name="Natali L."/>
            <person name="Bassil N."/>
            <person name="Fernandez G.E."/>
            <person name="Lomsadze A."/>
            <person name="Armour M."/>
            <person name="Olukolu B."/>
            <person name="Poorten T."/>
            <person name="Britton C."/>
            <person name="Davik J."/>
            <person name="Ashrafi H."/>
            <person name="Aiden E.L."/>
            <person name="Borodovsky M."/>
            <person name="Worthington M."/>
        </authorList>
    </citation>
    <scope>NUCLEOTIDE SEQUENCE [LARGE SCALE GENOMIC DNA]</scope>
    <source>
        <strain evidence="13">PI 553951</strain>
    </source>
</reference>
<dbReference type="InterPro" id="IPR052306">
    <property type="entry name" value="CYP450_71D"/>
</dbReference>
<keyword evidence="6" id="KW-0479">Metal-binding</keyword>
<evidence type="ECO:0000256" key="11">
    <source>
        <dbReference type="ARBA" id="ARBA00023136"/>
    </source>
</evidence>
<evidence type="ECO:0000256" key="1">
    <source>
        <dbReference type="ARBA" id="ARBA00001971"/>
    </source>
</evidence>
<evidence type="ECO:0000256" key="10">
    <source>
        <dbReference type="ARBA" id="ARBA00023033"/>
    </source>
</evidence>
<dbReference type="GO" id="GO:0020037">
    <property type="term" value="F:heme binding"/>
    <property type="evidence" value="ECO:0007669"/>
    <property type="project" value="InterPro"/>
</dbReference>
<evidence type="ECO:0000256" key="5">
    <source>
        <dbReference type="ARBA" id="ARBA00022692"/>
    </source>
</evidence>
<dbReference type="GO" id="GO:0016705">
    <property type="term" value="F:oxidoreductase activity, acting on paired donors, with incorporation or reduction of molecular oxygen"/>
    <property type="evidence" value="ECO:0007669"/>
    <property type="project" value="InterPro"/>
</dbReference>
<keyword evidence="14" id="KW-1185">Reference proteome</keyword>
<keyword evidence="5" id="KW-0812">Transmembrane</keyword>
<keyword evidence="4" id="KW-0349">Heme</keyword>
<evidence type="ECO:0000256" key="9">
    <source>
        <dbReference type="ARBA" id="ARBA00023004"/>
    </source>
</evidence>
<organism evidence="13 14">
    <name type="scientific">Rubus argutus</name>
    <name type="common">Southern blackberry</name>
    <dbReference type="NCBI Taxonomy" id="59490"/>
    <lineage>
        <taxon>Eukaryota</taxon>
        <taxon>Viridiplantae</taxon>
        <taxon>Streptophyta</taxon>
        <taxon>Embryophyta</taxon>
        <taxon>Tracheophyta</taxon>
        <taxon>Spermatophyta</taxon>
        <taxon>Magnoliopsida</taxon>
        <taxon>eudicotyledons</taxon>
        <taxon>Gunneridae</taxon>
        <taxon>Pentapetalae</taxon>
        <taxon>rosids</taxon>
        <taxon>fabids</taxon>
        <taxon>Rosales</taxon>
        <taxon>Rosaceae</taxon>
        <taxon>Rosoideae</taxon>
        <taxon>Rosoideae incertae sedis</taxon>
        <taxon>Rubus</taxon>
    </lineage>
</organism>
<dbReference type="PANTHER" id="PTHR47953:SF19">
    <property type="entry name" value="OS06G0641600 PROTEIN"/>
    <property type="match status" value="1"/>
</dbReference>
<comment type="subcellular location">
    <subcellularLocation>
        <location evidence="2">Membrane</location>
        <topology evidence="2">Single-pass membrane protein</topology>
    </subcellularLocation>
</comment>
<name>A0AAW1XT72_RUBAR</name>
<evidence type="ECO:0000256" key="7">
    <source>
        <dbReference type="ARBA" id="ARBA00022989"/>
    </source>
</evidence>
<protein>
    <submittedName>
        <fullName evidence="13">Uncharacterized protein</fullName>
    </submittedName>
</protein>
<keyword evidence="8" id="KW-0560">Oxidoreductase</keyword>
<evidence type="ECO:0000256" key="6">
    <source>
        <dbReference type="ARBA" id="ARBA00022723"/>
    </source>
</evidence>
<dbReference type="PRINTS" id="PR00385">
    <property type="entry name" value="P450"/>
</dbReference>
<evidence type="ECO:0000256" key="4">
    <source>
        <dbReference type="ARBA" id="ARBA00022617"/>
    </source>
</evidence>
<dbReference type="GO" id="GO:0016020">
    <property type="term" value="C:membrane"/>
    <property type="evidence" value="ECO:0007669"/>
    <property type="project" value="UniProtKB-SubCell"/>
</dbReference>
<dbReference type="GO" id="GO:0004497">
    <property type="term" value="F:monooxygenase activity"/>
    <property type="evidence" value="ECO:0007669"/>
    <property type="project" value="UniProtKB-KW"/>
</dbReference>
<evidence type="ECO:0000313" key="14">
    <source>
        <dbReference type="Proteomes" id="UP001457282"/>
    </source>
</evidence>
<dbReference type="Proteomes" id="UP001457282">
    <property type="component" value="Unassembled WGS sequence"/>
</dbReference>
<dbReference type="Pfam" id="PF00067">
    <property type="entry name" value="p450"/>
    <property type="match status" value="1"/>
</dbReference>
<keyword evidence="7" id="KW-1133">Transmembrane helix</keyword>
<evidence type="ECO:0000256" key="8">
    <source>
        <dbReference type="ARBA" id="ARBA00023002"/>
    </source>
</evidence>
<dbReference type="GO" id="GO:0005506">
    <property type="term" value="F:iron ion binding"/>
    <property type="evidence" value="ECO:0007669"/>
    <property type="project" value="InterPro"/>
</dbReference>
<keyword evidence="9" id="KW-0408">Iron</keyword>
<evidence type="ECO:0000256" key="2">
    <source>
        <dbReference type="ARBA" id="ARBA00004167"/>
    </source>
</evidence>
<comment type="similarity">
    <text evidence="3">Belongs to the cytochrome P450 family.</text>
</comment>
<dbReference type="InterPro" id="IPR036396">
    <property type="entry name" value="Cyt_P450_sf"/>
</dbReference>
<evidence type="ECO:0000313" key="13">
    <source>
        <dbReference type="EMBL" id="KAK9938762.1"/>
    </source>
</evidence>
<keyword evidence="10" id="KW-0503">Monooxygenase</keyword>
<dbReference type="Gene3D" id="1.10.630.10">
    <property type="entry name" value="Cytochrome P450"/>
    <property type="match status" value="1"/>
</dbReference>
<gene>
    <name evidence="13" type="ORF">M0R45_015483</name>
</gene>
<sequence>MELQCPSFQEASKAAAGFDLADVFPSVKLLHMISGIRHKLERLQKQADRILENIIKEHIQDTATTESDEAEVEEDLVDVLLKFHDHGGGLEFSLTTDNIKAVLLDIFSAGSETSATMVDWAMSEMIKHPRIMKRAQDEVREVFNRRQQVNETGLREMEYLNLVIKETLRLHPAVPLLLPRECGERCEIDGYEIPVKTKSAEKKDLHLIPITYHPSSA</sequence>
<comment type="caution">
    <text evidence="13">The sequence shown here is derived from an EMBL/GenBank/DDBJ whole genome shotgun (WGS) entry which is preliminary data.</text>
</comment>
<dbReference type="InterPro" id="IPR001128">
    <property type="entry name" value="Cyt_P450"/>
</dbReference>
<comment type="cofactor">
    <cofactor evidence="1">
        <name>heme</name>
        <dbReference type="ChEBI" id="CHEBI:30413"/>
    </cofactor>
</comment>
<proteinExistence type="inferred from homology"/>
<dbReference type="InterPro" id="IPR002401">
    <property type="entry name" value="Cyt_P450_E_grp-I"/>
</dbReference>
<dbReference type="PRINTS" id="PR00463">
    <property type="entry name" value="EP450I"/>
</dbReference>
<keyword evidence="12" id="KW-0175">Coiled coil</keyword>
<dbReference type="AlphaFoldDB" id="A0AAW1XT72"/>
<feature type="coiled-coil region" evidence="12">
    <location>
        <begin position="33"/>
        <end position="60"/>
    </location>
</feature>